<evidence type="ECO:0000256" key="1">
    <source>
        <dbReference type="ARBA" id="ARBA00023172"/>
    </source>
</evidence>
<feature type="domain" description="Tyr recombinase" evidence="3">
    <location>
        <begin position="1"/>
        <end position="123"/>
    </location>
</feature>
<dbReference type="InterPro" id="IPR011010">
    <property type="entry name" value="DNA_brk_join_enz"/>
</dbReference>
<dbReference type="Gene3D" id="1.10.443.10">
    <property type="entry name" value="Intergrase catalytic core"/>
    <property type="match status" value="1"/>
</dbReference>
<comment type="caution">
    <text evidence="4">The sequence shown here is derived from an EMBL/GenBank/DDBJ whole genome shotgun (WGS) entry which is preliminary data.</text>
</comment>
<dbReference type="SUPFAM" id="SSF56349">
    <property type="entry name" value="DNA breaking-rejoining enzymes"/>
    <property type="match status" value="1"/>
</dbReference>
<accession>A0ABW7ZPH8</accession>
<keyword evidence="5" id="KW-1185">Reference proteome</keyword>
<feature type="region of interest" description="Disordered" evidence="2">
    <location>
        <begin position="115"/>
        <end position="136"/>
    </location>
</feature>
<dbReference type="RefSeq" id="WP_396769368.1">
    <property type="nucleotide sequence ID" value="NZ_JBITLA010000005.1"/>
</dbReference>
<gene>
    <name evidence="4" type="ORF">ACIBP4_16505</name>
</gene>
<evidence type="ECO:0000259" key="3">
    <source>
        <dbReference type="PROSITE" id="PS51898"/>
    </source>
</evidence>
<dbReference type="Pfam" id="PF00589">
    <property type="entry name" value="Phage_integrase"/>
    <property type="match status" value="1"/>
</dbReference>
<keyword evidence="1" id="KW-0233">DNA recombination</keyword>
<sequence>MGAALTRHLEEFPPVPVTLPWEMPGGPPVTVNLLVHGRTNVAIDRHTFNRDYWHPALSAAGIQSSRATGMHALRHFYASVLLDAGESVKALSEYLGHADPGFTLRTYTHLMPTSEDRTRRAVDEVLGSPSNGLATA</sequence>
<protein>
    <submittedName>
        <fullName evidence="4">Tyrosine-type recombinase/integrase</fullName>
    </submittedName>
</protein>
<evidence type="ECO:0000256" key="2">
    <source>
        <dbReference type="SAM" id="MobiDB-lite"/>
    </source>
</evidence>
<proteinExistence type="predicted"/>
<dbReference type="EMBL" id="JBITLE010000005">
    <property type="protein sequence ID" value="MFI7263882.1"/>
    <property type="molecule type" value="Genomic_DNA"/>
</dbReference>
<evidence type="ECO:0000313" key="4">
    <source>
        <dbReference type="EMBL" id="MFI7263882.1"/>
    </source>
</evidence>
<dbReference type="PROSITE" id="PS51898">
    <property type="entry name" value="TYR_RECOMBINASE"/>
    <property type="match status" value="1"/>
</dbReference>
<organism evidence="4 5">
    <name type="scientific">Micromonospora maritima</name>
    <dbReference type="NCBI Taxonomy" id="986711"/>
    <lineage>
        <taxon>Bacteria</taxon>
        <taxon>Bacillati</taxon>
        <taxon>Actinomycetota</taxon>
        <taxon>Actinomycetes</taxon>
        <taxon>Micromonosporales</taxon>
        <taxon>Micromonosporaceae</taxon>
        <taxon>Micromonospora</taxon>
    </lineage>
</organism>
<dbReference type="Proteomes" id="UP001612812">
    <property type="component" value="Unassembled WGS sequence"/>
</dbReference>
<name>A0ABW7ZPH8_9ACTN</name>
<dbReference type="InterPro" id="IPR002104">
    <property type="entry name" value="Integrase_catalytic"/>
</dbReference>
<dbReference type="InterPro" id="IPR013762">
    <property type="entry name" value="Integrase-like_cat_sf"/>
</dbReference>
<reference evidence="4 5" key="1">
    <citation type="submission" date="2024-10" db="EMBL/GenBank/DDBJ databases">
        <title>The Natural Products Discovery Center: Release of the First 8490 Sequenced Strains for Exploring Actinobacteria Biosynthetic Diversity.</title>
        <authorList>
            <person name="Kalkreuter E."/>
            <person name="Kautsar S.A."/>
            <person name="Yang D."/>
            <person name="Bader C.D."/>
            <person name="Teijaro C.N."/>
            <person name="Fluegel L."/>
            <person name="Davis C.M."/>
            <person name="Simpson J.R."/>
            <person name="Lauterbach L."/>
            <person name="Steele A.D."/>
            <person name="Gui C."/>
            <person name="Meng S."/>
            <person name="Li G."/>
            <person name="Viehrig K."/>
            <person name="Ye F."/>
            <person name="Su P."/>
            <person name="Kiefer A.F."/>
            <person name="Nichols A."/>
            <person name="Cepeda A.J."/>
            <person name="Yan W."/>
            <person name="Fan B."/>
            <person name="Jiang Y."/>
            <person name="Adhikari A."/>
            <person name="Zheng C.-J."/>
            <person name="Schuster L."/>
            <person name="Cowan T.M."/>
            <person name="Smanski M.J."/>
            <person name="Chevrette M.G."/>
            <person name="De Carvalho L.P.S."/>
            <person name="Shen B."/>
        </authorList>
    </citation>
    <scope>NUCLEOTIDE SEQUENCE [LARGE SCALE GENOMIC DNA]</scope>
    <source>
        <strain evidence="4 5">NPDC049845</strain>
    </source>
</reference>
<evidence type="ECO:0000313" key="5">
    <source>
        <dbReference type="Proteomes" id="UP001612812"/>
    </source>
</evidence>